<evidence type="ECO:0000313" key="2">
    <source>
        <dbReference type="Proteomes" id="UP000016922"/>
    </source>
</evidence>
<keyword evidence="2" id="KW-1185">Reference proteome</keyword>
<gene>
    <name evidence="1" type="ORF">GLAREA_02478</name>
</gene>
<organism evidence="1 2">
    <name type="scientific">Glarea lozoyensis (strain ATCC 20868 / MF5171)</name>
    <dbReference type="NCBI Taxonomy" id="1116229"/>
    <lineage>
        <taxon>Eukaryota</taxon>
        <taxon>Fungi</taxon>
        <taxon>Dikarya</taxon>
        <taxon>Ascomycota</taxon>
        <taxon>Pezizomycotina</taxon>
        <taxon>Leotiomycetes</taxon>
        <taxon>Helotiales</taxon>
        <taxon>Helotiaceae</taxon>
        <taxon>Glarea</taxon>
    </lineage>
</organism>
<sequence length="78" mass="8848">MLDEGQGGRRPDHFRLAARQLALRTRRNPASDFSATEEEQRGRKDFAIGSEVDLLLVCVRGVSSLKTFTYSVAYKRMD</sequence>
<name>S3CLD4_GLAL2</name>
<dbReference type="RefSeq" id="XP_008085755.1">
    <property type="nucleotide sequence ID" value="XM_008087564.1"/>
</dbReference>
<dbReference type="KEGG" id="glz:GLAREA_02478"/>
<dbReference type="Proteomes" id="UP000016922">
    <property type="component" value="Unassembled WGS sequence"/>
</dbReference>
<protein>
    <submittedName>
        <fullName evidence="1">Uncharacterized protein</fullName>
    </submittedName>
</protein>
<proteinExistence type="predicted"/>
<accession>S3CLD4</accession>
<dbReference type="GeneID" id="19461535"/>
<reference evidence="1 2" key="1">
    <citation type="journal article" date="2013" name="BMC Genomics">
        <title>Genomics-driven discovery of the pneumocandin biosynthetic gene cluster in the fungus Glarea lozoyensis.</title>
        <authorList>
            <person name="Chen L."/>
            <person name="Yue Q."/>
            <person name="Zhang X."/>
            <person name="Xiang M."/>
            <person name="Wang C."/>
            <person name="Li S."/>
            <person name="Che Y."/>
            <person name="Ortiz-Lopez F.J."/>
            <person name="Bills G.F."/>
            <person name="Liu X."/>
            <person name="An Z."/>
        </authorList>
    </citation>
    <scope>NUCLEOTIDE SEQUENCE [LARGE SCALE GENOMIC DNA]</scope>
    <source>
        <strain evidence="2">ATCC 20868 / MF5171</strain>
    </source>
</reference>
<evidence type="ECO:0000313" key="1">
    <source>
        <dbReference type="EMBL" id="EPE26565.1"/>
    </source>
</evidence>
<dbReference type="HOGENOM" id="CLU_2622239_0_0_1"/>
<dbReference type="EMBL" id="KE145370">
    <property type="protein sequence ID" value="EPE26565.1"/>
    <property type="molecule type" value="Genomic_DNA"/>
</dbReference>
<dbReference type="AlphaFoldDB" id="S3CLD4"/>